<dbReference type="SUPFAM" id="SSF57850">
    <property type="entry name" value="RING/U-box"/>
    <property type="match status" value="1"/>
</dbReference>
<sequence length="291" mass="33033">MSIPYRKYSKTHSFEWDDQILTLDFNSYSSMTSLSEELRIGRASVDFFLFSEFQWFDRLHAFENIESTGAWQGISNHLESITQLSQNARAFILRAIRAEIDNAYQTTVLLKHFVLAIRVSIRVTKLVTKSDDDDDDDDDDDEFRGGICGLCGDKLEIKEVGLTCKHGFHLNCYYKWRERSHKCPACGPKRCSVISFSSVSEIILECRRPGGNTAASPPPAAASRVNVAPTASPWPAPAVSQYRIKRRKKKRTKRRNNSGSGQDQLQFPPSELPLLERYLIVLDFMALIALS</sequence>
<reference evidence="5" key="1">
    <citation type="journal article" date="2017" name="Nat. Commun.">
        <title>The asparagus genome sheds light on the origin and evolution of a young Y chromosome.</title>
        <authorList>
            <person name="Harkess A."/>
            <person name="Zhou J."/>
            <person name="Xu C."/>
            <person name="Bowers J.E."/>
            <person name="Van der Hulst R."/>
            <person name="Ayyampalayam S."/>
            <person name="Mercati F."/>
            <person name="Riccardi P."/>
            <person name="McKain M.R."/>
            <person name="Kakrana A."/>
            <person name="Tang H."/>
            <person name="Ray J."/>
            <person name="Groenendijk J."/>
            <person name="Arikit S."/>
            <person name="Mathioni S.M."/>
            <person name="Nakano M."/>
            <person name="Shan H."/>
            <person name="Telgmann-Rauber A."/>
            <person name="Kanno A."/>
            <person name="Yue Z."/>
            <person name="Chen H."/>
            <person name="Li W."/>
            <person name="Chen Y."/>
            <person name="Xu X."/>
            <person name="Zhang Y."/>
            <person name="Luo S."/>
            <person name="Chen H."/>
            <person name="Gao J."/>
            <person name="Mao Z."/>
            <person name="Pires J.C."/>
            <person name="Luo M."/>
            <person name="Kudrna D."/>
            <person name="Wing R.A."/>
            <person name="Meyers B.C."/>
            <person name="Yi K."/>
            <person name="Kong H."/>
            <person name="Lavrijsen P."/>
            <person name="Sunseri F."/>
            <person name="Falavigna A."/>
            <person name="Ye Y."/>
            <person name="Leebens-Mack J.H."/>
            <person name="Chen G."/>
        </authorList>
    </citation>
    <scope>NUCLEOTIDE SEQUENCE [LARGE SCALE GENOMIC DNA]</scope>
    <source>
        <strain evidence="5">cv. DH0086</strain>
    </source>
</reference>
<feature type="compositionally biased region" description="Basic residues" evidence="2">
    <location>
        <begin position="243"/>
        <end position="256"/>
    </location>
</feature>
<dbReference type="AlphaFoldDB" id="A0A5P1FV31"/>
<evidence type="ECO:0000256" key="2">
    <source>
        <dbReference type="SAM" id="MobiDB-lite"/>
    </source>
</evidence>
<dbReference type="InterPro" id="IPR013083">
    <property type="entry name" value="Znf_RING/FYVE/PHD"/>
</dbReference>
<dbReference type="InterPro" id="IPR001841">
    <property type="entry name" value="Znf_RING"/>
</dbReference>
<keyword evidence="1" id="KW-0863">Zinc-finger</keyword>
<protein>
    <recommendedName>
        <fullName evidence="3">RING-type domain-containing protein</fullName>
    </recommendedName>
</protein>
<feature type="domain" description="RING-type" evidence="3">
    <location>
        <begin position="148"/>
        <end position="186"/>
    </location>
</feature>
<accession>A0A5P1FV31</accession>
<feature type="compositionally biased region" description="Polar residues" evidence="2">
    <location>
        <begin position="257"/>
        <end position="266"/>
    </location>
</feature>
<dbReference type="Pfam" id="PF13639">
    <property type="entry name" value="zf-RING_2"/>
    <property type="match status" value="1"/>
</dbReference>
<proteinExistence type="predicted"/>
<keyword evidence="1" id="KW-0862">Zinc</keyword>
<dbReference type="Gramene" id="ONK80899">
    <property type="protein sequence ID" value="ONK80899"/>
    <property type="gene ID" value="A4U43_C01F22980"/>
</dbReference>
<dbReference type="Gene3D" id="3.30.40.10">
    <property type="entry name" value="Zinc/RING finger domain, C3HC4 (zinc finger)"/>
    <property type="match status" value="1"/>
</dbReference>
<feature type="region of interest" description="Disordered" evidence="2">
    <location>
        <begin position="242"/>
        <end position="266"/>
    </location>
</feature>
<evidence type="ECO:0000259" key="3">
    <source>
        <dbReference type="PROSITE" id="PS50089"/>
    </source>
</evidence>
<evidence type="ECO:0000313" key="4">
    <source>
        <dbReference type="EMBL" id="ONK80899.1"/>
    </source>
</evidence>
<gene>
    <name evidence="4" type="ORF">A4U43_C01F22980</name>
</gene>
<name>A0A5P1FV31_ASPOF</name>
<keyword evidence="5" id="KW-1185">Reference proteome</keyword>
<dbReference type="PROSITE" id="PS50089">
    <property type="entry name" value="ZF_RING_2"/>
    <property type="match status" value="1"/>
</dbReference>
<dbReference type="CDD" id="cd16448">
    <property type="entry name" value="RING-H2"/>
    <property type="match status" value="1"/>
</dbReference>
<evidence type="ECO:0000313" key="5">
    <source>
        <dbReference type="Proteomes" id="UP000243459"/>
    </source>
</evidence>
<dbReference type="Proteomes" id="UP000243459">
    <property type="component" value="Chromosome 1"/>
</dbReference>
<evidence type="ECO:0000256" key="1">
    <source>
        <dbReference type="PROSITE-ProRule" id="PRU00175"/>
    </source>
</evidence>
<dbReference type="GO" id="GO:0008270">
    <property type="term" value="F:zinc ion binding"/>
    <property type="evidence" value="ECO:0007669"/>
    <property type="project" value="UniProtKB-KW"/>
</dbReference>
<organism evidence="4 5">
    <name type="scientific">Asparagus officinalis</name>
    <name type="common">Garden asparagus</name>
    <dbReference type="NCBI Taxonomy" id="4686"/>
    <lineage>
        <taxon>Eukaryota</taxon>
        <taxon>Viridiplantae</taxon>
        <taxon>Streptophyta</taxon>
        <taxon>Embryophyta</taxon>
        <taxon>Tracheophyta</taxon>
        <taxon>Spermatophyta</taxon>
        <taxon>Magnoliopsida</taxon>
        <taxon>Liliopsida</taxon>
        <taxon>Asparagales</taxon>
        <taxon>Asparagaceae</taxon>
        <taxon>Asparagoideae</taxon>
        <taxon>Asparagus</taxon>
    </lineage>
</organism>
<keyword evidence="1" id="KW-0479">Metal-binding</keyword>
<dbReference type="EMBL" id="CM007381">
    <property type="protein sequence ID" value="ONK80899.1"/>
    <property type="molecule type" value="Genomic_DNA"/>
</dbReference>